<evidence type="ECO:0000313" key="2">
    <source>
        <dbReference type="EMBL" id="KAA6303909.1"/>
    </source>
</evidence>
<dbReference type="AlphaFoldDB" id="A0A5J4P6C2"/>
<accession>A0A5J4P6C2</accession>
<dbReference type="PANTHER" id="PTHR43630">
    <property type="entry name" value="POLY-BETA-1,6-N-ACETYL-D-GLUCOSAMINE SYNTHASE"/>
    <property type="match status" value="1"/>
</dbReference>
<organism evidence="2">
    <name type="scientific">termite gut metagenome</name>
    <dbReference type="NCBI Taxonomy" id="433724"/>
    <lineage>
        <taxon>unclassified sequences</taxon>
        <taxon>metagenomes</taxon>
        <taxon>organismal metagenomes</taxon>
    </lineage>
</organism>
<comment type="caution">
    <text evidence="2">The sequence shown here is derived from an EMBL/GenBank/DDBJ whole genome shotgun (WGS) entry which is preliminary data.</text>
</comment>
<dbReference type="GO" id="GO:0016757">
    <property type="term" value="F:glycosyltransferase activity"/>
    <property type="evidence" value="ECO:0007669"/>
    <property type="project" value="UniProtKB-KW"/>
</dbReference>
<dbReference type="PANTHER" id="PTHR43630:SF2">
    <property type="entry name" value="GLYCOSYLTRANSFERASE"/>
    <property type="match status" value="1"/>
</dbReference>
<keyword evidence="2" id="KW-0328">Glycosyltransferase</keyword>
<dbReference type="EMBL" id="SNRY01011953">
    <property type="protein sequence ID" value="KAA6303909.1"/>
    <property type="molecule type" value="Genomic_DNA"/>
</dbReference>
<feature type="non-terminal residue" evidence="2">
    <location>
        <position position="132"/>
    </location>
</feature>
<dbReference type="Gene3D" id="3.90.550.10">
    <property type="entry name" value="Spore Coat Polysaccharide Biosynthesis Protein SpsA, Chain A"/>
    <property type="match status" value="1"/>
</dbReference>
<dbReference type="SUPFAM" id="SSF53448">
    <property type="entry name" value="Nucleotide-diphospho-sugar transferases"/>
    <property type="match status" value="1"/>
</dbReference>
<name>A0A5J4P6C2_9ZZZZ</name>
<proteinExistence type="predicted"/>
<keyword evidence="2" id="KW-0808">Transferase</keyword>
<dbReference type="CDD" id="cd00761">
    <property type="entry name" value="Glyco_tranf_GTA_type"/>
    <property type="match status" value="1"/>
</dbReference>
<evidence type="ECO:0000259" key="1">
    <source>
        <dbReference type="Pfam" id="PF00535"/>
    </source>
</evidence>
<reference evidence="2" key="1">
    <citation type="submission" date="2019-03" db="EMBL/GenBank/DDBJ databases">
        <title>Single cell metagenomics reveals metabolic interactions within the superorganism composed of flagellate Streblomastix strix and complex community of Bacteroidetes bacteria on its surface.</title>
        <authorList>
            <person name="Treitli S.C."/>
            <person name="Kolisko M."/>
            <person name="Husnik F."/>
            <person name="Keeling P."/>
            <person name="Hampl V."/>
        </authorList>
    </citation>
    <scope>NUCLEOTIDE SEQUENCE</scope>
    <source>
        <strain evidence="2">STM</strain>
    </source>
</reference>
<protein>
    <submittedName>
        <fullName evidence="2">Putative glycosyltransferase EpsJ</fullName>
        <ecNumber evidence="2">2.4.-.-</ecNumber>
    </submittedName>
</protein>
<dbReference type="Pfam" id="PF00535">
    <property type="entry name" value="Glycos_transf_2"/>
    <property type="match status" value="1"/>
</dbReference>
<dbReference type="InterPro" id="IPR001173">
    <property type="entry name" value="Glyco_trans_2-like"/>
</dbReference>
<dbReference type="EC" id="2.4.-.-" evidence="2"/>
<sequence length="132" mass="14911">MEKAINYSIIIPHKNIPDLLRRCLNSIPRREDIQIIVVDDNSDSNIVDFEHFPGMGEPCVEVVFTKEGKGAGYARNVGLSKAKGKWLLFADADDFFCEFLLQNIDKYLNANVDVVYFKAQSVDSDTLLPADR</sequence>
<gene>
    <name evidence="2" type="ORF">EZS27_044449</name>
</gene>
<feature type="domain" description="Glycosyltransferase 2-like" evidence="1">
    <location>
        <begin position="8"/>
        <end position="126"/>
    </location>
</feature>
<dbReference type="InterPro" id="IPR029044">
    <property type="entry name" value="Nucleotide-diphossugar_trans"/>
</dbReference>